<accession>A0A5B1CHB0</accession>
<evidence type="ECO:0008006" key="3">
    <source>
        <dbReference type="Google" id="ProtNLM"/>
    </source>
</evidence>
<evidence type="ECO:0000313" key="1">
    <source>
        <dbReference type="EMBL" id="KAA1260578.1"/>
    </source>
</evidence>
<protein>
    <recommendedName>
        <fullName evidence="3">Nucleotidyltransferase</fullName>
    </recommendedName>
</protein>
<dbReference type="Gene3D" id="3.30.460.40">
    <property type="match status" value="1"/>
</dbReference>
<gene>
    <name evidence="1" type="ORF">LF1_31180</name>
</gene>
<sequence length="186" mass="20959">MPPSVLMRSLQKIWPQIDAAGIPVAIAGGIAMSFWGHPRSTQDINLLSVCADSENLTNLLRKIGLKKLSPAAKDLGLCQLSTWSLSMDEDYMDVEIDTLTGNSIYYHNLVKRFVEANIDGMQTTSRVISREDLILHKLYAERLIDQADVISLTESHGAELDQVYLSKWIEELGLQENWNEIQRRMG</sequence>
<organism evidence="1 2">
    <name type="scientific">Rubripirellula obstinata</name>
    <dbReference type="NCBI Taxonomy" id="406547"/>
    <lineage>
        <taxon>Bacteria</taxon>
        <taxon>Pseudomonadati</taxon>
        <taxon>Planctomycetota</taxon>
        <taxon>Planctomycetia</taxon>
        <taxon>Pirellulales</taxon>
        <taxon>Pirellulaceae</taxon>
        <taxon>Rubripirellula</taxon>
    </lineage>
</organism>
<keyword evidence="2" id="KW-1185">Reference proteome</keyword>
<reference evidence="1 2" key="1">
    <citation type="submission" date="2019-08" db="EMBL/GenBank/DDBJ databases">
        <title>Deep-cultivation of Planctomycetes and their phenomic and genomic characterization uncovers novel biology.</title>
        <authorList>
            <person name="Wiegand S."/>
            <person name="Jogler M."/>
            <person name="Boedeker C."/>
            <person name="Pinto D."/>
            <person name="Vollmers J."/>
            <person name="Rivas-Marin E."/>
            <person name="Kohn T."/>
            <person name="Peeters S.H."/>
            <person name="Heuer A."/>
            <person name="Rast P."/>
            <person name="Oberbeckmann S."/>
            <person name="Bunk B."/>
            <person name="Jeske O."/>
            <person name="Meyerdierks A."/>
            <person name="Storesund J.E."/>
            <person name="Kallscheuer N."/>
            <person name="Luecker S."/>
            <person name="Lage O.M."/>
            <person name="Pohl T."/>
            <person name="Merkel B.J."/>
            <person name="Hornburger P."/>
            <person name="Mueller R.-W."/>
            <person name="Bruemmer F."/>
            <person name="Labrenz M."/>
            <person name="Spormann A.M."/>
            <person name="Op Den Camp H."/>
            <person name="Overmann J."/>
            <person name="Amann R."/>
            <person name="Jetten M.S.M."/>
            <person name="Mascher T."/>
            <person name="Medema M.H."/>
            <person name="Devos D.P."/>
            <person name="Kaster A.-K."/>
            <person name="Ovreas L."/>
            <person name="Rohde M."/>
            <person name="Galperin M.Y."/>
            <person name="Jogler C."/>
        </authorList>
    </citation>
    <scope>NUCLEOTIDE SEQUENCE [LARGE SCALE GENOMIC DNA]</scope>
    <source>
        <strain evidence="1 2">LF1</strain>
    </source>
</reference>
<dbReference type="SUPFAM" id="SSF81301">
    <property type="entry name" value="Nucleotidyltransferase"/>
    <property type="match status" value="1"/>
</dbReference>
<dbReference type="AlphaFoldDB" id="A0A5B1CHB0"/>
<dbReference type="Proteomes" id="UP000322699">
    <property type="component" value="Unassembled WGS sequence"/>
</dbReference>
<comment type="caution">
    <text evidence="1">The sequence shown here is derived from an EMBL/GenBank/DDBJ whole genome shotgun (WGS) entry which is preliminary data.</text>
</comment>
<name>A0A5B1CHB0_9BACT</name>
<evidence type="ECO:0000313" key="2">
    <source>
        <dbReference type="Proteomes" id="UP000322699"/>
    </source>
</evidence>
<proteinExistence type="predicted"/>
<dbReference type="InterPro" id="IPR043519">
    <property type="entry name" value="NT_sf"/>
</dbReference>
<dbReference type="EMBL" id="VRLW01000001">
    <property type="protein sequence ID" value="KAA1260578.1"/>
    <property type="molecule type" value="Genomic_DNA"/>
</dbReference>